<keyword evidence="3" id="KW-1185">Reference proteome</keyword>
<dbReference type="Proteomes" id="UP001152484">
    <property type="component" value="Unassembled WGS sequence"/>
</dbReference>
<feature type="signal peptide" evidence="1">
    <location>
        <begin position="1"/>
        <end position="23"/>
    </location>
</feature>
<organism evidence="2 3">
    <name type="scientific">Cuscuta europaea</name>
    <name type="common">European dodder</name>
    <dbReference type="NCBI Taxonomy" id="41803"/>
    <lineage>
        <taxon>Eukaryota</taxon>
        <taxon>Viridiplantae</taxon>
        <taxon>Streptophyta</taxon>
        <taxon>Embryophyta</taxon>
        <taxon>Tracheophyta</taxon>
        <taxon>Spermatophyta</taxon>
        <taxon>Magnoliopsida</taxon>
        <taxon>eudicotyledons</taxon>
        <taxon>Gunneridae</taxon>
        <taxon>Pentapetalae</taxon>
        <taxon>asterids</taxon>
        <taxon>lamiids</taxon>
        <taxon>Solanales</taxon>
        <taxon>Convolvulaceae</taxon>
        <taxon>Cuscuteae</taxon>
        <taxon>Cuscuta</taxon>
        <taxon>Cuscuta subgen. Cuscuta</taxon>
    </lineage>
</organism>
<evidence type="ECO:0000313" key="3">
    <source>
        <dbReference type="Proteomes" id="UP001152484"/>
    </source>
</evidence>
<reference evidence="2" key="1">
    <citation type="submission" date="2022-07" db="EMBL/GenBank/DDBJ databases">
        <authorList>
            <person name="Macas J."/>
            <person name="Novak P."/>
            <person name="Neumann P."/>
        </authorList>
    </citation>
    <scope>NUCLEOTIDE SEQUENCE</scope>
</reference>
<evidence type="ECO:0000256" key="1">
    <source>
        <dbReference type="SAM" id="SignalP"/>
    </source>
</evidence>
<accession>A0A9P1E9N1</accession>
<dbReference type="AlphaFoldDB" id="A0A9P1E9N1"/>
<name>A0A9P1E9N1_CUSEU</name>
<feature type="chain" id="PRO_5040242165" evidence="1">
    <location>
        <begin position="24"/>
        <end position="101"/>
    </location>
</feature>
<gene>
    <name evidence="2" type="ORF">CEURO_LOCUS11029</name>
</gene>
<dbReference type="EMBL" id="CAMAPE010000021">
    <property type="protein sequence ID" value="CAH9089891.1"/>
    <property type="molecule type" value="Genomic_DNA"/>
</dbReference>
<proteinExistence type="predicted"/>
<protein>
    <submittedName>
        <fullName evidence="2">Uncharacterized protein</fullName>
    </submittedName>
</protein>
<sequence>MQMGPKVRLSFASLGFMLSLSASTQHSSSLITKGSSFSSVETISYPSIAVNLRTRRLPDLTRSLRTTTSPTKLALDLMQLSSEQEWFHHEVPLWVPFLHLY</sequence>
<keyword evidence="1" id="KW-0732">Signal</keyword>
<comment type="caution">
    <text evidence="2">The sequence shown here is derived from an EMBL/GenBank/DDBJ whole genome shotgun (WGS) entry which is preliminary data.</text>
</comment>
<evidence type="ECO:0000313" key="2">
    <source>
        <dbReference type="EMBL" id="CAH9089891.1"/>
    </source>
</evidence>